<dbReference type="Proteomes" id="UP000005237">
    <property type="component" value="Unassembled WGS sequence"/>
</dbReference>
<proteinExistence type="predicted"/>
<name>A0A8R1IYA8_CAEJA</name>
<accession>A0A8R1IYA8</accession>
<evidence type="ECO:0000313" key="1">
    <source>
        <dbReference type="EnsemblMetazoa" id="CJA42468.1"/>
    </source>
</evidence>
<keyword evidence="2" id="KW-1185">Reference proteome</keyword>
<reference evidence="1" key="2">
    <citation type="submission" date="2022-06" db="UniProtKB">
        <authorList>
            <consortium name="EnsemblMetazoa"/>
        </authorList>
    </citation>
    <scope>IDENTIFICATION</scope>
    <source>
        <strain evidence="1">DF5081</strain>
    </source>
</reference>
<protein>
    <submittedName>
        <fullName evidence="1">Uncharacterized protein</fullName>
    </submittedName>
</protein>
<reference evidence="2" key="1">
    <citation type="submission" date="2010-08" db="EMBL/GenBank/DDBJ databases">
        <authorList>
            <consortium name="Caenorhabditis japonica Sequencing Consortium"/>
            <person name="Wilson R.K."/>
        </authorList>
    </citation>
    <scope>NUCLEOTIDE SEQUENCE [LARGE SCALE GENOMIC DNA]</scope>
    <source>
        <strain evidence="2">DF5081</strain>
    </source>
</reference>
<dbReference type="AlphaFoldDB" id="A0A8R1IYA8"/>
<evidence type="ECO:0000313" key="2">
    <source>
        <dbReference type="Proteomes" id="UP000005237"/>
    </source>
</evidence>
<sequence>MKNALLHAIAPSIGIDPPPHIVSTTISPGRTSAKESMQKHMVDRIVVGPYAQMFRLKSDSRFRAIITVIWNRVFI</sequence>
<organism evidence="1 2">
    <name type="scientific">Caenorhabditis japonica</name>
    <dbReference type="NCBI Taxonomy" id="281687"/>
    <lineage>
        <taxon>Eukaryota</taxon>
        <taxon>Metazoa</taxon>
        <taxon>Ecdysozoa</taxon>
        <taxon>Nematoda</taxon>
        <taxon>Chromadorea</taxon>
        <taxon>Rhabditida</taxon>
        <taxon>Rhabditina</taxon>
        <taxon>Rhabditomorpha</taxon>
        <taxon>Rhabditoidea</taxon>
        <taxon>Rhabditidae</taxon>
        <taxon>Peloderinae</taxon>
        <taxon>Caenorhabditis</taxon>
    </lineage>
</organism>
<dbReference type="EnsemblMetazoa" id="CJA42468.1">
    <property type="protein sequence ID" value="CJA42468.1"/>
    <property type="gene ID" value="WBGene00218316"/>
</dbReference>